<proteinExistence type="predicted"/>
<dbReference type="SUPFAM" id="SSF52058">
    <property type="entry name" value="L domain-like"/>
    <property type="match status" value="1"/>
</dbReference>
<keyword evidence="5" id="KW-0472">Membrane</keyword>
<sequence length="148" mass="16593">MESPNITIDQFALLALKANVHDPQNLLATNWSISTSVCNWIGVSCGSKHLRVTALSLSIMSLTGTIPPHLGNLSFLSWLDIKNNSFQGSLRVELTHLHWLKYISFAKNNFIGEIPSWFDSFPKLESLFLHDNYFSGVLPSSLCYLPKL</sequence>
<dbReference type="KEGG" id="dzi:111276299"/>
<gene>
    <name evidence="8" type="primary">LOC111276299</name>
</gene>
<dbReference type="Proteomes" id="UP000515121">
    <property type="component" value="Unplaced"/>
</dbReference>
<organism evidence="7 8">
    <name type="scientific">Durio zibethinus</name>
    <name type="common">Durian</name>
    <dbReference type="NCBI Taxonomy" id="66656"/>
    <lineage>
        <taxon>Eukaryota</taxon>
        <taxon>Viridiplantae</taxon>
        <taxon>Streptophyta</taxon>
        <taxon>Embryophyta</taxon>
        <taxon>Tracheophyta</taxon>
        <taxon>Spermatophyta</taxon>
        <taxon>Magnoliopsida</taxon>
        <taxon>eudicotyledons</taxon>
        <taxon>Gunneridae</taxon>
        <taxon>Pentapetalae</taxon>
        <taxon>rosids</taxon>
        <taxon>malvids</taxon>
        <taxon>Malvales</taxon>
        <taxon>Malvaceae</taxon>
        <taxon>Helicteroideae</taxon>
        <taxon>Durio</taxon>
    </lineage>
</organism>
<keyword evidence="2" id="KW-0433">Leucine-rich repeat</keyword>
<name>A0A6P5WP63_DURZI</name>
<evidence type="ECO:0000313" key="8">
    <source>
        <dbReference type="RefSeq" id="XP_022717799.1"/>
    </source>
</evidence>
<keyword evidence="7" id="KW-1185">Reference proteome</keyword>
<dbReference type="FunFam" id="3.80.10.10:FF:000400">
    <property type="entry name" value="Nuclear pore complex protein NUP107"/>
    <property type="match status" value="1"/>
</dbReference>
<dbReference type="GeneID" id="111276299"/>
<evidence type="ECO:0000259" key="6">
    <source>
        <dbReference type="Pfam" id="PF08263"/>
    </source>
</evidence>
<dbReference type="Gene3D" id="3.80.10.10">
    <property type="entry name" value="Ribonuclease Inhibitor"/>
    <property type="match status" value="1"/>
</dbReference>
<reference evidence="8" key="1">
    <citation type="submission" date="2025-08" db="UniProtKB">
        <authorList>
            <consortium name="RefSeq"/>
        </authorList>
    </citation>
    <scope>IDENTIFICATION</scope>
    <source>
        <tissue evidence="8">Fruit stalk</tissue>
    </source>
</reference>
<evidence type="ECO:0000256" key="1">
    <source>
        <dbReference type="ARBA" id="ARBA00004370"/>
    </source>
</evidence>
<dbReference type="RefSeq" id="XP_022717799.1">
    <property type="nucleotide sequence ID" value="XM_022862064.1"/>
</dbReference>
<keyword evidence="4" id="KW-0677">Repeat</keyword>
<dbReference type="PANTHER" id="PTHR48060:SF21">
    <property type="entry name" value="L DOMAIN-LIKE PROTEIN"/>
    <property type="match status" value="1"/>
</dbReference>
<dbReference type="InterPro" id="IPR001611">
    <property type="entry name" value="Leu-rich_rpt"/>
</dbReference>
<dbReference type="OrthoDB" id="1706439at2759"/>
<evidence type="ECO:0000256" key="5">
    <source>
        <dbReference type="ARBA" id="ARBA00023136"/>
    </source>
</evidence>
<dbReference type="PANTHER" id="PTHR48060">
    <property type="entry name" value="DNA DAMAGE-REPAIR/TOLERATION PROTEIN DRT100"/>
    <property type="match status" value="1"/>
</dbReference>
<evidence type="ECO:0000256" key="3">
    <source>
        <dbReference type="ARBA" id="ARBA00022729"/>
    </source>
</evidence>
<feature type="domain" description="Leucine-rich repeat-containing N-terminal plant-type" evidence="6">
    <location>
        <begin position="9"/>
        <end position="45"/>
    </location>
</feature>
<dbReference type="Pfam" id="PF00560">
    <property type="entry name" value="LRR_1"/>
    <property type="match status" value="2"/>
</dbReference>
<dbReference type="InterPro" id="IPR053211">
    <property type="entry name" value="DNA_repair-toleration"/>
</dbReference>
<comment type="subcellular location">
    <subcellularLocation>
        <location evidence="1">Membrane</location>
    </subcellularLocation>
</comment>
<accession>A0A6P5WP63</accession>
<dbReference type="InterPro" id="IPR013210">
    <property type="entry name" value="LRR_N_plant-typ"/>
</dbReference>
<evidence type="ECO:0000256" key="2">
    <source>
        <dbReference type="ARBA" id="ARBA00022614"/>
    </source>
</evidence>
<keyword evidence="3" id="KW-0732">Signal</keyword>
<dbReference type="Pfam" id="PF08263">
    <property type="entry name" value="LRRNT_2"/>
    <property type="match status" value="1"/>
</dbReference>
<protein>
    <submittedName>
        <fullName evidence="8">Receptor-like protein kinase At3g47110</fullName>
    </submittedName>
</protein>
<evidence type="ECO:0000256" key="4">
    <source>
        <dbReference type="ARBA" id="ARBA00022737"/>
    </source>
</evidence>
<dbReference type="GO" id="GO:0016020">
    <property type="term" value="C:membrane"/>
    <property type="evidence" value="ECO:0007669"/>
    <property type="project" value="UniProtKB-SubCell"/>
</dbReference>
<dbReference type="InterPro" id="IPR032675">
    <property type="entry name" value="LRR_dom_sf"/>
</dbReference>
<evidence type="ECO:0000313" key="7">
    <source>
        <dbReference type="Proteomes" id="UP000515121"/>
    </source>
</evidence>
<dbReference type="AlphaFoldDB" id="A0A6P5WP63"/>